<feature type="compositionally biased region" description="Acidic residues" evidence="1">
    <location>
        <begin position="340"/>
        <end position="350"/>
    </location>
</feature>
<feature type="compositionally biased region" description="Pro residues" evidence="1">
    <location>
        <begin position="360"/>
        <end position="374"/>
    </location>
</feature>
<comment type="caution">
    <text evidence="2">The sequence shown here is derived from an EMBL/GenBank/DDBJ whole genome shotgun (WGS) entry which is preliminary data.</text>
</comment>
<evidence type="ECO:0000256" key="1">
    <source>
        <dbReference type="SAM" id="MobiDB-lite"/>
    </source>
</evidence>
<feature type="compositionally biased region" description="Polar residues" evidence="1">
    <location>
        <begin position="637"/>
        <end position="650"/>
    </location>
</feature>
<sequence length="650" mass="69340">MEDPTSGTTHDLLLALAGRVDDDLLRWARELVALGEDARAVEMLTASLVASRAVLPPAVRSALVAAAHAARTDLGPAAALPPPHAETGTEHRFAAPRGSDPVAGALLEFPARPLIGCSVLLARRLTPAGTAPGPLPHPVVLVRVHDRTRRAEVLAYQLGAALERAGAPASVEVLPADGAVPAYHAAALDAAVQLREDVADDGPWRPSPQAESAVPAPPPAPPVERHALAPPVDRPPRRFAPEPHPLAPEPPSPAPRHPGDGAPRADDHATAENSAAATARLQPAGGSPAPAGSESATARLTPEPGHRPDDADEYEDDEQDDEDGFEDGDSYAGEDHVDRADEEEEDDEEAPAAHAEESFPEPPSPHPLAAPRPLPVRDDSRPARPTPLSARSNRPRPTVTPISRPAQNPIPLVRRTGPDPIPRPLPVADQRPPLRRVEDDRDELEPGVDQRPEEPREAQPPRQDTPAFESLSDPLNGPLHRPLLAPLLDPTRPEDDPLGPGAPRPADRRPEPAAAPQDDEWSQEWLSGTWAMAPSAFDERPEPEPVEDVDPGRPAPRPVPRHRFADEPAPTGSGTEREQPEDTGDEPSGRDGGDREEFGLRPDSISRLSDADRQLLARLQAELLEGRRQRIGRITNGAPTNGSHRGSPSD</sequence>
<feature type="region of interest" description="Disordered" evidence="1">
    <location>
        <begin position="199"/>
        <end position="609"/>
    </location>
</feature>
<evidence type="ECO:0000313" key="2">
    <source>
        <dbReference type="EMBL" id="GAA5121613.1"/>
    </source>
</evidence>
<dbReference type="RefSeq" id="WP_345605733.1">
    <property type="nucleotide sequence ID" value="NZ_BAABJO010000010.1"/>
</dbReference>
<feature type="compositionally biased region" description="Basic and acidic residues" evidence="1">
    <location>
        <begin position="448"/>
        <end position="459"/>
    </location>
</feature>
<feature type="compositionally biased region" description="Acidic residues" evidence="1">
    <location>
        <begin position="310"/>
        <end position="329"/>
    </location>
</feature>
<keyword evidence="3" id="KW-1185">Reference proteome</keyword>
<proteinExistence type="predicted"/>
<organism evidence="2 3">
    <name type="scientific">Pseudonocardia adelaidensis</name>
    <dbReference type="NCBI Taxonomy" id="648754"/>
    <lineage>
        <taxon>Bacteria</taxon>
        <taxon>Bacillati</taxon>
        <taxon>Actinomycetota</taxon>
        <taxon>Actinomycetes</taxon>
        <taxon>Pseudonocardiales</taxon>
        <taxon>Pseudonocardiaceae</taxon>
        <taxon>Pseudonocardia</taxon>
    </lineage>
</organism>
<dbReference type="EMBL" id="BAABJO010000010">
    <property type="protein sequence ID" value="GAA5121613.1"/>
    <property type="molecule type" value="Genomic_DNA"/>
</dbReference>
<name>A0ABP9NK96_9PSEU</name>
<evidence type="ECO:0000313" key="3">
    <source>
        <dbReference type="Proteomes" id="UP001500804"/>
    </source>
</evidence>
<protein>
    <recommendedName>
        <fullName evidence="4">Basic proline-rich protein</fullName>
    </recommendedName>
</protein>
<evidence type="ECO:0008006" key="4">
    <source>
        <dbReference type="Google" id="ProtNLM"/>
    </source>
</evidence>
<dbReference type="Proteomes" id="UP001500804">
    <property type="component" value="Unassembled WGS sequence"/>
</dbReference>
<feature type="compositionally biased region" description="Basic and acidic residues" evidence="1">
    <location>
        <begin position="257"/>
        <end position="270"/>
    </location>
</feature>
<accession>A0ABP9NK96</accession>
<feature type="compositionally biased region" description="Basic and acidic residues" evidence="1">
    <location>
        <begin position="587"/>
        <end position="600"/>
    </location>
</feature>
<reference evidence="3" key="1">
    <citation type="journal article" date="2019" name="Int. J. Syst. Evol. Microbiol.">
        <title>The Global Catalogue of Microorganisms (GCM) 10K type strain sequencing project: providing services to taxonomists for standard genome sequencing and annotation.</title>
        <authorList>
            <consortium name="The Broad Institute Genomics Platform"/>
            <consortium name="The Broad Institute Genome Sequencing Center for Infectious Disease"/>
            <person name="Wu L."/>
            <person name="Ma J."/>
        </authorList>
    </citation>
    <scope>NUCLEOTIDE SEQUENCE [LARGE SCALE GENOMIC DNA]</scope>
    <source>
        <strain evidence="3">JCM 18302</strain>
    </source>
</reference>
<feature type="region of interest" description="Disordered" evidence="1">
    <location>
        <begin position="624"/>
        <end position="650"/>
    </location>
</feature>
<feature type="compositionally biased region" description="Pro residues" evidence="1">
    <location>
        <begin position="242"/>
        <end position="256"/>
    </location>
</feature>
<gene>
    <name evidence="2" type="ORF">GCM10023320_30690</name>
</gene>